<reference evidence="2 3" key="1">
    <citation type="submission" date="2016-02" db="EMBL/GenBank/DDBJ databases">
        <title>Biosynthesis of antibiotic leucinostatins and their inhibition on Phytophthora in bio-control Purpureocillium lilacinum.</title>
        <authorList>
            <person name="Wang G."/>
            <person name="Liu Z."/>
            <person name="Lin R."/>
            <person name="Li E."/>
            <person name="Mao Z."/>
            <person name="Ling J."/>
            <person name="Yin W."/>
            <person name="Xie B."/>
        </authorList>
    </citation>
    <scope>NUCLEOTIDE SEQUENCE [LARGE SCALE GENOMIC DNA]</scope>
    <source>
        <strain evidence="2">PLFJ-1</strain>
    </source>
</reference>
<evidence type="ECO:0000256" key="1">
    <source>
        <dbReference type="SAM" id="MobiDB-lite"/>
    </source>
</evidence>
<sequence length="258" mass="26931">MSSGGGPAAAQTHTHLKSLGMGIATGLMQNRREDGVRAKGPQGPQDRALPQDTTTRDRTCIGGQKLHCFVDCYGWRVAGSSKRGGSGWPREAVVAPTPDLRPSSSSRELTRLRTSLTPGGEGGAMKLEAALVLQVFVCSDAHSYMKSAAGRCLQLGPCLVLIRRGPDGASASRCMHAGGGFMMKQAGSLSAVKNPWLRGESESAVDNLKSGVRAAVGGWGWMLAHHLQSCINTSSVCAAETLKVAGIGVPFSLVLFSA</sequence>
<dbReference type="EMBL" id="LSBI01000001">
    <property type="protein sequence ID" value="OAQ93958.1"/>
    <property type="molecule type" value="Genomic_DNA"/>
</dbReference>
<dbReference type="AlphaFoldDB" id="A0A179HWU8"/>
<accession>A0A179HWU8</accession>
<name>A0A179HWU8_PURLI</name>
<feature type="region of interest" description="Disordered" evidence="1">
    <location>
        <begin position="33"/>
        <end position="56"/>
    </location>
</feature>
<gene>
    <name evidence="2" type="ORF">VFPFJ_00066</name>
</gene>
<organism evidence="2 3">
    <name type="scientific">Purpureocillium lilacinum</name>
    <name type="common">Paecilomyces lilacinus</name>
    <dbReference type="NCBI Taxonomy" id="33203"/>
    <lineage>
        <taxon>Eukaryota</taxon>
        <taxon>Fungi</taxon>
        <taxon>Dikarya</taxon>
        <taxon>Ascomycota</taxon>
        <taxon>Pezizomycotina</taxon>
        <taxon>Sordariomycetes</taxon>
        <taxon>Hypocreomycetidae</taxon>
        <taxon>Hypocreales</taxon>
        <taxon>Ophiocordycipitaceae</taxon>
        <taxon>Purpureocillium</taxon>
    </lineage>
</organism>
<evidence type="ECO:0000313" key="2">
    <source>
        <dbReference type="EMBL" id="OAQ93958.1"/>
    </source>
</evidence>
<dbReference type="Proteomes" id="UP000078340">
    <property type="component" value="Unassembled WGS sequence"/>
</dbReference>
<evidence type="ECO:0000313" key="3">
    <source>
        <dbReference type="Proteomes" id="UP000078340"/>
    </source>
</evidence>
<protein>
    <submittedName>
        <fullName evidence="2">Uncharacterized protein</fullName>
    </submittedName>
</protein>
<feature type="region of interest" description="Disordered" evidence="1">
    <location>
        <begin position="81"/>
        <end position="106"/>
    </location>
</feature>
<proteinExistence type="predicted"/>
<comment type="caution">
    <text evidence="2">The sequence shown here is derived from an EMBL/GenBank/DDBJ whole genome shotgun (WGS) entry which is preliminary data.</text>
</comment>